<dbReference type="PROSITE" id="PS51995">
    <property type="entry name" value="ATLF"/>
    <property type="match status" value="1"/>
</dbReference>
<reference evidence="4 5" key="1">
    <citation type="submission" date="2012-10" db="EMBL/GenBank/DDBJ databases">
        <title>Draft Genome Sequence of Paenibacillus popilliae ATCC 14706T.</title>
        <authorList>
            <person name="Iiyama K."/>
            <person name="Mori K."/>
            <person name="Mon H."/>
            <person name="Chieda Y."/>
            <person name="Lee J.M."/>
            <person name="Kusakabe T."/>
            <person name="Tashiro K."/>
            <person name="Asano S."/>
            <person name="Yasunaga-Aoki C."/>
            <person name="Shimizu S."/>
        </authorList>
    </citation>
    <scope>NUCLEOTIDE SEQUENCE [LARGE SCALE GENOMIC DNA]</scope>
    <source>
        <strain evidence="4 5">ATCC 14706</strain>
    </source>
</reference>
<dbReference type="GO" id="GO:0016301">
    <property type="term" value="F:kinase activity"/>
    <property type="evidence" value="ECO:0007669"/>
    <property type="project" value="UniProtKB-KW"/>
</dbReference>
<dbReference type="InterPro" id="IPR003540">
    <property type="entry name" value="ADP-ribosyltransferase"/>
</dbReference>
<name>M9LF84_PAEPP</name>
<evidence type="ECO:0000256" key="2">
    <source>
        <dbReference type="ARBA" id="ARBA00022525"/>
    </source>
</evidence>
<dbReference type="InterPro" id="IPR024079">
    <property type="entry name" value="MetalloPept_cat_dom_sf"/>
</dbReference>
<keyword evidence="4" id="KW-0418">Kinase</keyword>
<dbReference type="InterPro" id="IPR014781">
    <property type="entry name" value="Anthrax_toxin_lethal/edema_N/C"/>
</dbReference>
<dbReference type="Gene3D" id="3.90.176.10">
    <property type="entry name" value="Toxin ADP-ribosyltransferase, Chain A, domain 1"/>
    <property type="match status" value="1"/>
</dbReference>
<accession>M9LF84</accession>
<dbReference type="AlphaFoldDB" id="M9LF84"/>
<dbReference type="EMBL" id="BALG01000015">
    <property type="protein sequence ID" value="GAC40905.1"/>
    <property type="molecule type" value="Genomic_DNA"/>
</dbReference>
<keyword evidence="5" id="KW-1185">Reference proteome</keyword>
<keyword evidence="4" id="KW-0808">Transferase</keyword>
<dbReference type="Proteomes" id="UP000029453">
    <property type="component" value="Unassembled WGS sequence"/>
</dbReference>
<comment type="subcellular location">
    <subcellularLocation>
        <location evidence="1">Secreted</location>
    </subcellularLocation>
</comment>
<dbReference type="Gene3D" id="3.40.390.10">
    <property type="entry name" value="Collagenase (Catalytic Domain)"/>
    <property type="match status" value="1"/>
</dbReference>
<dbReference type="Pfam" id="PF07737">
    <property type="entry name" value="ATLF"/>
    <property type="match status" value="1"/>
</dbReference>
<dbReference type="InterPro" id="IPR047568">
    <property type="entry name" value="ATLF-like_dom"/>
</dbReference>
<dbReference type="SUPFAM" id="SSF55486">
    <property type="entry name" value="Metalloproteases ('zincins'), catalytic domain"/>
    <property type="match status" value="1"/>
</dbReference>
<proteinExistence type="predicted"/>
<evidence type="ECO:0000256" key="1">
    <source>
        <dbReference type="ARBA" id="ARBA00004613"/>
    </source>
</evidence>
<dbReference type="GO" id="GO:0005576">
    <property type="term" value="C:extracellular region"/>
    <property type="evidence" value="ECO:0007669"/>
    <property type="project" value="UniProtKB-SubCell"/>
</dbReference>
<evidence type="ECO:0000259" key="3">
    <source>
        <dbReference type="PROSITE" id="PS51995"/>
    </source>
</evidence>
<dbReference type="GO" id="GO:0008237">
    <property type="term" value="F:metallopeptidase activity"/>
    <property type="evidence" value="ECO:0007669"/>
    <property type="project" value="InterPro"/>
</dbReference>
<sequence length="491" mass="55578">MRMKKKKKLVVLIFSFVIGTSILGLNEITYAADTTSPNFMTHYSPADKAKAEAYSQERYEIWTKSFTNSQKDMINSYKKDANETNKLLVEFRGHIQALQFLAQQPGADPKLVKQVNEIEEMNKLIKVEENKTPQTQTIYTSFSATDIGFASNPDIEDGFLNLDEKKINTIIECLKMGSFSDFRAGNLVTSEPYSTVNAFFTQKRILIELEVPAGTYLAHLGNGQTIFPLDYGMKLTDQAGTVIGKQVLKLKALVVPKDDILIEGDAQSLILNKSISNILRSKGFDEKDIESLKAQCRFMFSGPNVSLAIENSQSAMLDLVTNEYIPNNLLRDMLLKLRLCAGITFQSVPIGRNIEIDGITNFPENGDNPYMRIIPTHQDLLSQLDEHQSTLRTLHHEFGHVIDREILNGISSTPEFKALFEKEKNNITEINTYANYAKTNPQEFFAEVFKSMVSMGNEKYPSSYYRDSIEKEAPETVRFIKDKLKEKGYVL</sequence>
<dbReference type="CDD" id="cd20493">
    <property type="entry name" value="M34_ATLF_C-like"/>
    <property type="match status" value="1"/>
</dbReference>
<organism evidence="4 5">
    <name type="scientific">Paenibacillus popilliae ATCC 14706</name>
    <dbReference type="NCBI Taxonomy" id="1212764"/>
    <lineage>
        <taxon>Bacteria</taxon>
        <taxon>Bacillati</taxon>
        <taxon>Bacillota</taxon>
        <taxon>Bacilli</taxon>
        <taxon>Bacillales</taxon>
        <taxon>Paenibacillaceae</taxon>
        <taxon>Paenibacillus</taxon>
    </lineage>
</organism>
<evidence type="ECO:0000313" key="5">
    <source>
        <dbReference type="Proteomes" id="UP000029453"/>
    </source>
</evidence>
<protein>
    <submittedName>
        <fullName evidence="4">Shikimate kinase</fullName>
    </submittedName>
</protein>
<feature type="domain" description="ATLF-like" evidence="3">
    <location>
        <begin position="268"/>
        <end position="485"/>
    </location>
</feature>
<dbReference type="SUPFAM" id="SSF56399">
    <property type="entry name" value="ADP-ribosylation"/>
    <property type="match status" value="1"/>
</dbReference>
<evidence type="ECO:0000313" key="4">
    <source>
        <dbReference type="EMBL" id="GAC40905.1"/>
    </source>
</evidence>
<dbReference type="Pfam" id="PF03496">
    <property type="entry name" value="ADPrib_exo_Tox"/>
    <property type="match status" value="1"/>
</dbReference>
<gene>
    <name evidence="4" type="ORF">PPOP_0234</name>
</gene>
<comment type="caution">
    <text evidence="4">The sequence shown here is derived from an EMBL/GenBank/DDBJ whole genome shotgun (WGS) entry which is preliminary data.</text>
</comment>
<keyword evidence="2" id="KW-0964">Secreted</keyword>